<sequence length="129" mass="14330">MKLADGSVLAIRVHWDGYPGHTGAILAGWYKTVDRVQALLDLGHLASLGERISQDDPNAGDLTVAYQRDASEPLKPASSFASIDEYYHNGKGDLAADYLYLYENGRWLVCGLYNDPDWIEMQVIIGKEQ</sequence>
<accession>A0A848AST7</accession>
<dbReference type="EMBL" id="JABAEW010000002">
    <property type="protein sequence ID" value="NMD85187.1"/>
    <property type="molecule type" value="Genomic_DNA"/>
</dbReference>
<name>A0A848AST7_9BACT</name>
<organism evidence="1 2">
    <name type="scientific">Victivallis vadensis</name>
    <dbReference type="NCBI Taxonomy" id="172901"/>
    <lineage>
        <taxon>Bacteria</taxon>
        <taxon>Pseudomonadati</taxon>
        <taxon>Lentisphaerota</taxon>
        <taxon>Lentisphaeria</taxon>
        <taxon>Victivallales</taxon>
        <taxon>Victivallaceae</taxon>
        <taxon>Victivallis</taxon>
    </lineage>
</organism>
<evidence type="ECO:0000313" key="1">
    <source>
        <dbReference type="EMBL" id="NMD85187.1"/>
    </source>
</evidence>
<protein>
    <submittedName>
        <fullName evidence="1">Uncharacterized protein</fullName>
    </submittedName>
</protein>
<dbReference type="Proteomes" id="UP000576225">
    <property type="component" value="Unassembled WGS sequence"/>
</dbReference>
<comment type="caution">
    <text evidence="1">The sequence shown here is derived from an EMBL/GenBank/DDBJ whole genome shotgun (WGS) entry which is preliminary data.</text>
</comment>
<proteinExistence type="predicted"/>
<dbReference type="AlphaFoldDB" id="A0A848AST7"/>
<reference evidence="1 2" key="1">
    <citation type="submission" date="2020-04" db="EMBL/GenBank/DDBJ databases">
        <authorList>
            <person name="Hitch T.C.A."/>
            <person name="Wylensek D."/>
            <person name="Clavel T."/>
        </authorList>
    </citation>
    <scope>NUCLEOTIDE SEQUENCE [LARGE SCALE GENOMIC DNA]</scope>
    <source>
        <strain evidence="1 2">COR2-253-APC-1A</strain>
    </source>
</reference>
<evidence type="ECO:0000313" key="2">
    <source>
        <dbReference type="Proteomes" id="UP000576225"/>
    </source>
</evidence>
<gene>
    <name evidence="1" type="ORF">HF882_01165</name>
</gene>
<dbReference type="RefSeq" id="WP_168961266.1">
    <property type="nucleotide sequence ID" value="NZ_JABAEW010000002.1"/>
</dbReference>